<evidence type="ECO:0000313" key="2">
    <source>
        <dbReference type="Proteomes" id="UP001163324"/>
    </source>
</evidence>
<reference evidence="1" key="1">
    <citation type="submission" date="2022-10" db="EMBL/GenBank/DDBJ databases">
        <title>Complete Genome of Trichothecium roseum strain YXFP-22015, a Plant Pathogen Isolated from Citrus.</title>
        <authorList>
            <person name="Wang Y."/>
            <person name="Zhu L."/>
        </authorList>
    </citation>
    <scope>NUCLEOTIDE SEQUENCE</scope>
    <source>
        <strain evidence="1">YXFP-22015</strain>
    </source>
</reference>
<evidence type="ECO:0000313" key="1">
    <source>
        <dbReference type="EMBL" id="KAI9899082.1"/>
    </source>
</evidence>
<keyword evidence="2" id="KW-1185">Reference proteome</keyword>
<accession>A0ACC0UZU3</accession>
<dbReference type="EMBL" id="CM047944">
    <property type="protein sequence ID" value="KAI9899082.1"/>
    <property type="molecule type" value="Genomic_DNA"/>
</dbReference>
<name>A0ACC0UZU3_9HYPO</name>
<dbReference type="Proteomes" id="UP001163324">
    <property type="component" value="Chromosome 5"/>
</dbReference>
<protein>
    <submittedName>
        <fullName evidence="1">Uncharacterized protein</fullName>
    </submittedName>
</protein>
<organism evidence="1 2">
    <name type="scientific">Trichothecium roseum</name>
    <dbReference type="NCBI Taxonomy" id="47278"/>
    <lineage>
        <taxon>Eukaryota</taxon>
        <taxon>Fungi</taxon>
        <taxon>Dikarya</taxon>
        <taxon>Ascomycota</taxon>
        <taxon>Pezizomycotina</taxon>
        <taxon>Sordariomycetes</taxon>
        <taxon>Hypocreomycetidae</taxon>
        <taxon>Hypocreales</taxon>
        <taxon>Hypocreales incertae sedis</taxon>
        <taxon>Trichothecium</taxon>
    </lineage>
</organism>
<proteinExistence type="predicted"/>
<sequence length="332" mass="36630">MNRKARQEAERAGGPQSVNTQADIAPRPPSGPSKPRRLDYWTESWRQPRNTDAPHRKRHRISIPQQRQQPKPIATPIGETDEQPVESGAILPPPGSKEDTPIWRSPRLDDPPPRPFQGTKEDEAEVERYMSEVYASTMVGDAAPDREVCSAEHVSVDLYLGERGSSPQRQEVTAAGMDNSGEDENRTMVIVKVAERSTATTTAPPSTRSVSPMSELDLAQVSSMTTENGFHSIDNDEGESYHDTNEGMSSSVVCCVPLDQRNDDVGEEKEKEKEKEEEEEAVDPAHKLPLLKSTTYGEESPEVAVVQLPVCIRCQHHEDGEQAAIIVTSTAS</sequence>
<gene>
    <name evidence="1" type="ORF">N3K66_005543</name>
</gene>
<comment type="caution">
    <text evidence="1">The sequence shown here is derived from an EMBL/GenBank/DDBJ whole genome shotgun (WGS) entry which is preliminary data.</text>
</comment>